<comment type="caution">
    <text evidence="3">The sequence shown here is derived from an EMBL/GenBank/DDBJ whole genome shotgun (WGS) entry which is preliminary data.</text>
</comment>
<dbReference type="Proteomes" id="UP000076858">
    <property type="component" value="Unassembled WGS sequence"/>
</dbReference>
<dbReference type="OrthoDB" id="6379928at2759"/>
<keyword evidence="4" id="KW-1185">Reference proteome</keyword>
<organism evidence="3 4">
    <name type="scientific">Daphnia magna</name>
    <dbReference type="NCBI Taxonomy" id="35525"/>
    <lineage>
        <taxon>Eukaryota</taxon>
        <taxon>Metazoa</taxon>
        <taxon>Ecdysozoa</taxon>
        <taxon>Arthropoda</taxon>
        <taxon>Crustacea</taxon>
        <taxon>Branchiopoda</taxon>
        <taxon>Diplostraca</taxon>
        <taxon>Cladocera</taxon>
        <taxon>Anomopoda</taxon>
        <taxon>Daphniidae</taxon>
        <taxon>Daphnia</taxon>
    </lineage>
</organism>
<gene>
    <name evidence="3" type="ORF">APZ42_006776</name>
</gene>
<dbReference type="SUPFAM" id="SSF53098">
    <property type="entry name" value="Ribonuclease H-like"/>
    <property type="match status" value="1"/>
</dbReference>
<evidence type="ECO:0000313" key="4">
    <source>
        <dbReference type="Proteomes" id="UP000076858"/>
    </source>
</evidence>
<feature type="domain" description="Integrase catalytic" evidence="2">
    <location>
        <begin position="1"/>
        <end position="135"/>
    </location>
</feature>
<reference evidence="3 4" key="1">
    <citation type="submission" date="2016-03" db="EMBL/GenBank/DDBJ databases">
        <title>EvidentialGene: Evidence-directed Construction of Genes on Genomes.</title>
        <authorList>
            <person name="Gilbert D.G."/>
            <person name="Choi J.-H."/>
            <person name="Mockaitis K."/>
            <person name="Colbourne J."/>
            <person name="Pfrender M."/>
        </authorList>
    </citation>
    <scope>NUCLEOTIDE SEQUENCE [LARGE SCALE GENOMIC DNA]</scope>
    <source>
        <strain evidence="3 4">Xinb3</strain>
        <tissue evidence="3">Complete organism</tissue>
    </source>
</reference>
<dbReference type="InterPro" id="IPR054465">
    <property type="entry name" value="Integrase_p58-like_C"/>
</dbReference>
<dbReference type="InterPro" id="IPR036397">
    <property type="entry name" value="RNaseH_sf"/>
</dbReference>
<dbReference type="Pfam" id="PF22938">
    <property type="entry name" value="Integrase_p58_C"/>
    <property type="match status" value="1"/>
</dbReference>
<sequence>MIFVAVDYLTKWVELKAMPTGQAENVAEFFVNQIFLRHGAPEQIITDRGKCFVAELTQAVVKKLHNNHKTTSSYHPQANGAVERMNHTLAAMLSMYVSIDQRDWDETLQYVCFTYNTARQESKGYSPFFLLYGREPKLPIDLELGADPNPLLTKDGATEDYADRLLIELSTAKEIVKTRMEEVKNKQKERYDSHHRDLSFQSGDLVLVYKPFRKVGKSEKLLHRWLGPFKVLRKTTPVNYEVTSATGQGKTDIVHVIRMKPFFEPSNEWQLPQEIPPNNLEETTGKEHREVQEIE</sequence>
<dbReference type="InterPro" id="IPR012337">
    <property type="entry name" value="RNaseH-like_sf"/>
</dbReference>
<dbReference type="AlphaFoldDB" id="A0A164FPT7"/>
<dbReference type="PROSITE" id="PS50994">
    <property type="entry name" value="INTEGRASE"/>
    <property type="match status" value="1"/>
</dbReference>
<dbReference type="PANTHER" id="PTHR37984:SF15">
    <property type="entry name" value="INTEGRASE CATALYTIC DOMAIN-CONTAINING PROTEIN"/>
    <property type="match status" value="1"/>
</dbReference>
<protein>
    <recommendedName>
        <fullName evidence="2">Integrase catalytic domain-containing protein</fullName>
    </recommendedName>
</protein>
<dbReference type="InterPro" id="IPR001584">
    <property type="entry name" value="Integrase_cat-core"/>
</dbReference>
<dbReference type="STRING" id="35525.A0A164FPT7"/>
<feature type="compositionally biased region" description="Basic and acidic residues" evidence="1">
    <location>
        <begin position="283"/>
        <end position="295"/>
    </location>
</feature>
<dbReference type="FunFam" id="3.30.420.10:FF:000032">
    <property type="entry name" value="Retrovirus-related Pol polyprotein from transposon 297-like Protein"/>
    <property type="match status" value="1"/>
</dbReference>
<feature type="region of interest" description="Disordered" evidence="1">
    <location>
        <begin position="268"/>
        <end position="295"/>
    </location>
</feature>
<accession>A0A164FPT7</accession>
<proteinExistence type="predicted"/>
<dbReference type="EMBL" id="LRGB01018898">
    <property type="protein sequence ID" value="KZR98018.1"/>
    <property type="molecule type" value="Genomic_DNA"/>
</dbReference>
<evidence type="ECO:0000259" key="2">
    <source>
        <dbReference type="PROSITE" id="PS50994"/>
    </source>
</evidence>
<evidence type="ECO:0000256" key="1">
    <source>
        <dbReference type="SAM" id="MobiDB-lite"/>
    </source>
</evidence>
<dbReference type="PANTHER" id="PTHR37984">
    <property type="entry name" value="PROTEIN CBG26694"/>
    <property type="match status" value="1"/>
</dbReference>
<dbReference type="GO" id="GO:0003676">
    <property type="term" value="F:nucleic acid binding"/>
    <property type="evidence" value="ECO:0007669"/>
    <property type="project" value="InterPro"/>
</dbReference>
<name>A0A164FPT7_9CRUS</name>
<dbReference type="Gene3D" id="3.30.420.10">
    <property type="entry name" value="Ribonuclease H-like superfamily/Ribonuclease H"/>
    <property type="match status" value="1"/>
</dbReference>
<evidence type="ECO:0000313" key="3">
    <source>
        <dbReference type="EMBL" id="KZR98018.1"/>
    </source>
</evidence>
<dbReference type="GO" id="GO:0015074">
    <property type="term" value="P:DNA integration"/>
    <property type="evidence" value="ECO:0007669"/>
    <property type="project" value="InterPro"/>
</dbReference>
<dbReference type="InterPro" id="IPR050951">
    <property type="entry name" value="Retrovirus_Pol_polyprotein"/>
</dbReference>